<evidence type="ECO:0000313" key="2">
    <source>
        <dbReference type="EMBL" id="SDM76545.1"/>
    </source>
</evidence>
<sequence length="142" mass="17162">MNHPLFFSKDNKQEEFPFQEDLEGKSSSPEQLQHKFDQWKTERERIRQLFSERKLQEARKPMIDQLSCFIQALYWANKRRVDNLVQWQDTVASLPVKPVNTVERLEMIFNRPAHFTAWIQLNELFSEMEKKVAGYSRFPRQE</sequence>
<dbReference type="AlphaFoldDB" id="A0A1G9VXI0"/>
<dbReference type="Proteomes" id="UP000199544">
    <property type="component" value="Unassembled WGS sequence"/>
</dbReference>
<feature type="domain" description="YpoC-like" evidence="1">
    <location>
        <begin position="31"/>
        <end position="134"/>
    </location>
</feature>
<gene>
    <name evidence="2" type="ORF">SAMN04488137_1833</name>
</gene>
<evidence type="ECO:0000259" key="1">
    <source>
        <dbReference type="Pfam" id="PF21747"/>
    </source>
</evidence>
<protein>
    <recommendedName>
        <fullName evidence="1">YpoC-like domain-containing protein</fullName>
    </recommendedName>
</protein>
<reference evidence="3" key="1">
    <citation type="submission" date="2016-10" db="EMBL/GenBank/DDBJ databases">
        <authorList>
            <person name="Varghese N."/>
            <person name="Submissions S."/>
        </authorList>
    </citation>
    <scope>NUCLEOTIDE SEQUENCE [LARGE SCALE GENOMIC DNA]</scope>
    <source>
        <strain evidence="3">CGMCC 1.6854</strain>
    </source>
</reference>
<dbReference type="STRING" id="459525.SAMN04488137_1833"/>
<name>A0A1G9VXI0_9BACL</name>
<dbReference type="OrthoDB" id="2360594at2"/>
<accession>A0A1G9VXI0</accession>
<dbReference type="RefSeq" id="WP_139168382.1">
    <property type="nucleotide sequence ID" value="NZ_FNHW01000001.1"/>
</dbReference>
<evidence type="ECO:0000313" key="3">
    <source>
        <dbReference type="Proteomes" id="UP000199544"/>
    </source>
</evidence>
<keyword evidence="3" id="KW-1185">Reference proteome</keyword>
<proteinExistence type="predicted"/>
<dbReference type="Pfam" id="PF21747">
    <property type="entry name" value="YpoC"/>
    <property type="match status" value="1"/>
</dbReference>
<dbReference type="InterPro" id="IPR048427">
    <property type="entry name" value="YpoC"/>
</dbReference>
<dbReference type="EMBL" id="FNHW01000001">
    <property type="protein sequence ID" value="SDM76545.1"/>
    <property type="molecule type" value="Genomic_DNA"/>
</dbReference>
<organism evidence="2 3">
    <name type="scientific">Fictibacillus solisalsi</name>
    <dbReference type="NCBI Taxonomy" id="459525"/>
    <lineage>
        <taxon>Bacteria</taxon>
        <taxon>Bacillati</taxon>
        <taxon>Bacillota</taxon>
        <taxon>Bacilli</taxon>
        <taxon>Bacillales</taxon>
        <taxon>Fictibacillaceae</taxon>
        <taxon>Fictibacillus</taxon>
    </lineage>
</organism>